<sequence length="191" mass="21440">MGTELLSTYAVLYQFVCFTVFVHTVFHGPQISHRQFEGTDGMKQLDSSLRIHGQTTSDTQQRLLKTLHYSRSRSNYPPGLSKGSIVAIGLAVKYPYKIASLSFVSPLRLEERLRWLAANIRVLRALGPVSPIWRSSPICSTVSCSYASIITWTAWRTRAYTGTSCSIMTHCHFSLATIIYFHLEGSCSRAL</sequence>
<keyword evidence="1" id="KW-0472">Membrane</keyword>
<organism evidence="2 3">
    <name type="scientific">Armillaria solidipes</name>
    <dbReference type="NCBI Taxonomy" id="1076256"/>
    <lineage>
        <taxon>Eukaryota</taxon>
        <taxon>Fungi</taxon>
        <taxon>Dikarya</taxon>
        <taxon>Basidiomycota</taxon>
        <taxon>Agaricomycotina</taxon>
        <taxon>Agaricomycetes</taxon>
        <taxon>Agaricomycetidae</taxon>
        <taxon>Agaricales</taxon>
        <taxon>Marasmiineae</taxon>
        <taxon>Physalacriaceae</taxon>
        <taxon>Armillaria</taxon>
    </lineage>
</organism>
<reference evidence="3" key="1">
    <citation type="journal article" date="2017" name="Nat. Ecol. Evol.">
        <title>Genome expansion and lineage-specific genetic innovations in the forest pathogenic fungi Armillaria.</title>
        <authorList>
            <person name="Sipos G."/>
            <person name="Prasanna A.N."/>
            <person name="Walter M.C."/>
            <person name="O'Connor E."/>
            <person name="Balint B."/>
            <person name="Krizsan K."/>
            <person name="Kiss B."/>
            <person name="Hess J."/>
            <person name="Varga T."/>
            <person name="Slot J."/>
            <person name="Riley R."/>
            <person name="Boka B."/>
            <person name="Rigling D."/>
            <person name="Barry K."/>
            <person name="Lee J."/>
            <person name="Mihaltcheva S."/>
            <person name="LaButti K."/>
            <person name="Lipzen A."/>
            <person name="Waldron R."/>
            <person name="Moloney N.M."/>
            <person name="Sperisen C."/>
            <person name="Kredics L."/>
            <person name="Vagvoelgyi C."/>
            <person name="Patrignani A."/>
            <person name="Fitzpatrick D."/>
            <person name="Nagy I."/>
            <person name="Doyle S."/>
            <person name="Anderson J.B."/>
            <person name="Grigoriev I.V."/>
            <person name="Gueldener U."/>
            <person name="Muensterkoetter M."/>
            <person name="Nagy L.G."/>
        </authorList>
    </citation>
    <scope>NUCLEOTIDE SEQUENCE [LARGE SCALE GENOMIC DNA]</scope>
    <source>
        <strain evidence="3">28-4</strain>
    </source>
</reference>
<keyword evidence="1" id="KW-1133">Transmembrane helix</keyword>
<accession>A0A2H3BAK2</accession>
<keyword evidence="1" id="KW-0812">Transmembrane</keyword>
<protein>
    <submittedName>
        <fullName evidence="2">Uncharacterized protein</fullName>
    </submittedName>
</protein>
<keyword evidence="3" id="KW-1185">Reference proteome</keyword>
<proteinExistence type="predicted"/>
<evidence type="ECO:0000313" key="2">
    <source>
        <dbReference type="EMBL" id="PBK64042.1"/>
    </source>
</evidence>
<evidence type="ECO:0000313" key="3">
    <source>
        <dbReference type="Proteomes" id="UP000218334"/>
    </source>
</evidence>
<feature type="transmembrane region" description="Helical" evidence="1">
    <location>
        <begin position="6"/>
        <end position="26"/>
    </location>
</feature>
<dbReference type="EMBL" id="KZ293454">
    <property type="protein sequence ID" value="PBK64042.1"/>
    <property type="molecule type" value="Genomic_DNA"/>
</dbReference>
<name>A0A2H3BAK2_9AGAR</name>
<evidence type="ECO:0000256" key="1">
    <source>
        <dbReference type="SAM" id="Phobius"/>
    </source>
</evidence>
<gene>
    <name evidence="2" type="ORF">ARMSODRAFT_962531</name>
</gene>
<dbReference type="Proteomes" id="UP000218334">
    <property type="component" value="Unassembled WGS sequence"/>
</dbReference>
<dbReference type="AlphaFoldDB" id="A0A2H3BAK2"/>